<comment type="caution">
    <text evidence="1">The sequence shown here is derived from an EMBL/GenBank/DDBJ whole genome shotgun (WGS) entry which is preliminary data.</text>
</comment>
<dbReference type="Pfam" id="PF09485">
    <property type="entry name" value="CRISPR_Cse2"/>
    <property type="match status" value="1"/>
</dbReference>
<dbReference type="InterPro" id="IPR038287">
    <property type="entry name" value="Cse2_sf"/>
</dbReference>
<dbReference type="NCBIfam" id="TIGR02548">
    <property type="entry name" value="casB_cse2"/>
    <property type="match status" value="1"/>
</dbReference>
<evidence type="ECO:0000313" key="1">
    <source>
        <dbReference type="EMBL" id="MEB3429312.1"/>
    </source>
</evidence>
<dbReference type="CDD" id="cd09731">
    <property type="entry name" value="Cse2_I-E"/>
    <property type="match status" value="1"/>
</dbReference>
<proteinExistence type="predicted"/>
<dbReference type="Gene3D" id="1.10.520.40">
    <property type="entry name" value="CRISPR-associated protein Cse2"/>
    <property type="match status" value="1"/>
</dbReference>
<dbReference type="Proteomes" id="UP001357733">
    <property type="component" value="Unassembled WGS sequence"/>
</dbReference>
<gene>
    <name evidence="1" type="primary">casB</name>
    <name evidence="1" type="ORF">VLK81_04660</name>
</gene>
<reference evidence="1 2" key="1">
    <citation type="submission" date="2024-01" db="EMBL/GenBank/DDBJ databases">
        <title>Complete genome sequence of Citroniella saccharovorans strain M6.X9, isolated from human fecal sample.</title>
        <authorList>
            <person name="Cheng G."/>
            <person name="Westerholm M."/>
            <person name="Schnurer A."/>
        </authorList>
    </citation>
    <scope>NUCLEOTIDE SEQUENCE [LARGE SCALE GENOMIC DNA]</scope>
    <source>
        <strain evidence="1 2">DSM 29873</strain>
    </source>
</reference>
<organism evidence="1 2">
    <name type="scientific">Citroniella saccharovorans</name>
    <dbReference type="NCBI Taxonomy" id="2053367"/>
    <lineage>
        <taxon>Bacteria</taxon>
        <taxon>Bacillati</taxon>
        <taxon>Bacillota</taxon>
        <taxon>Tissierellia</taxon>
        <taxon>Tissierellales</taxon>
        <taxon>Peptoniphilaceae</taxon>
        <taxon>Citroniella</taxon>
    </lineage>
</organism>
<dbReference type="InterPro" id="IPR013382">
    <property type="entry name" value="CRISPR-assoc_prot_Cse2"/>
</dbReference>
<protein>
    <submittedName>
        <fullName evidence="1">Type I-E CRISPR-associated protein Cse2/CasB</fullName>
    </submittedName>
</protein>
<dbReference type="AlphaFoldDB" id="A0AAW9MZ30"/>
<name>A0AAW9MZ30_9FIRM</name>
<dbReference type="RefSeq" id="WP_324619509.1">
    <property type="nucleotide sequence ID" value="NZ_JAYKOT010000003.1"/>
</dbReference>
<keyword evidence="2" id="KW-1185">Reference proteome</keyword>
<evidence type="ECO:0000313" key="2">
    <source>
        <dbReference type="Proteomes" id="UP001357733"/>
    </source>
</evidence>
<accession>A0AAW9MZ30</accession>
<dbReference type="EMBL" id="JAYKOT010000003">
    <property type="protein sequence ID" value="MEB3429312.1"/>
    <property type="molecule type" value="Genomic_DNA"/>
</dbReference>
<sequence length="202" mass="23397">MESKKDSIHRVTSAILNKINTTIETSRTKALLANIRNSINKNISNNIESMSYLFSNLPEEFLGNSIKLCYEEEAIITAIQLYAIHQQGAKYSVLKLDYEKDERRQNIGDALSTLRGDDNESIDKRFNVMITSSSFKELKHHLRQLIKILKAKSDAKVDYAKLSEDLYWFLLGKKDGVKLSWSRSYYRIRKNKKLEGEIKNEN</sequence>